<organism evidence="3 4">
    <name type="scientific">Flavobacterium cauense R2A-7</name>
    <dbReference type="NCBI Taxonomy" id="1341154"/>
    <lineage>
        <taxon>Bacteria</taxon>
        <taxon>Pseudomonadati</taxon>
        <taxon>Bacteroidota</taxon>
        <taxon>Flavobacteriia</taxon>
        <taxon>Flavobacteriales</taxon>
        <taxon>Flavobacteriaceae</taxon>
        <taxon>Flavobacterium</taxon>
    </lineage>
</organism>
<dbReference type="Proteomes" id="UP000319848">
    <property type="component" value="Unassembled WGS sequence"/>
</dbReference>
<keyword evidence="1" id="KW-0732">Signal</keyword>
<feature type="domain" description="DUF3347" evidence="2">
    <location>
        <begin position="28"/>
        <end position="108"/>
    </location>
</feature>
<feature type="signal peptide" evidence="1">
    <location>
        <begin position="1"/>
        <end position="21"/>
    </location>
</feature>
<evidence type="ECO:0000313" key="3">
    <source>
        <dbReference type="EMBL" id="TWI09228.1"/>
    </source>
</evidence>
<dbReference type="AlphaFoldDB" id="V6RZ15"/>
<evidence type="ECO:0000259" key="2">
    <source>
        <dbReference type="Pfam" id="PF11827"/>
    </source>
</evidence>
<accession>V6RZ15</accession>
<dbReference type="EMBL" id="VLKQ01000013">
    <property type="protein sequence ID" value="TWI09228.1"/>
    <property type="molecule type" value="Genomic_DNA"/>
</dbReference>
<dbReference type="RefSeq" id="WP_023570993.1">
    <property type="nucleotide sequence ID" value="NZ_AVBI01000016.1"/>
</dbReference>
<gene>
    <name evidence="3" type="ORF">IP98_02584</name>
</gene>
<evidence type="ECO:0000256" key="1">
    <source>
        <dbReference type="SAM" id="SignalP"/>
    </source>
</evidence>
<dbReference type="STRING" id="1341154.FCR2A7T_18730"/>
<protein>
    <submittedName>
        <fullName evidence="3">Cu(I)/Ag(I) efflux system membrane fusion protein</fullName>
    </submittedName>
</protein>
<keyword evidence="4" id="KW-1185">Reference proteome</keyword>
<dbReference type="InterPro" id="IPR021782">
    <property type="entry name" value="DUF3347"/>
</dbReference>
<reference evidence="3 4" key="1">
    <citation type="journal article" date="2015" name="Stand. Genomic Sci.">
        <title>Genomic Encyclopedia of Bacterial and Archaeal Type Strains, Phase III: the genomes of soil and plant-associated and newly described type strains.</title>
        <authorList>
            <person name="Whitman W.B."/>
            <person name="Woyke T."/>
            <person name="Klenk H.P."/>
            <person name="Zhou Y."/>
            <person name="Lilburn T.G."/>
            <person name="Beck B.J."/>
            <person name="De Vos P."/>
            <person name="Vandamme P."/>
            <person name="Eisen J.A."/>
            <person name="Garrity G."/>
            <person name="Hugenholtz P."/>
            <person name="Kyrpides N.C."/>
        </authorList>
    </citation>
    <scope>NUCLEOTIDE SEQUENCE [LARGE SCALE GENOMIC DNA]</scope>
    <source>
        <strain evidence="3 4">CGMCC 1.7270</strain>
    </source>
</reference>
<feature type="chain" id="PRO_5030178655" evidence="1">
    <location>
        <begin position="22"/>
        <end position="156"/>
    </location>
</feature>
<proteinExistence type="predicted"/>
<name>V6RZ15_9FLAO</name>
<sequence>MKTVFLILMSWVGLTAAQAQSNDWNQLLKDYLVLEDALVGSNANDAKEAVAKMQKEVQQLLPEASGKAYQKELRFLAAYLEVAGKASSVEDIRTRFEKISGSMIVLANQKVFGSETLYVVYCPMKKASWLDDANEVKNPYYGKAMLTCGSVTKTIN</sequence>
<evidence type="ECO:0000313" key="4">
    <source>
        <dbReference type="Proteomes" id="UP000319848"/>
    </source>
</evidence>
<dbReference type="OrthoDB" id="5513217at2"/>
<comment type="caution">
    <text evidence="3">The sequence shown here is derived from an EMBL/GenBank/DDBJ whole genome shotgun (WGS) entry which is preliminary data.</text>
</comment>
<dbReference type="Pfam" id="PF11827">
    <property type="entry name" value="DUF3347"/>
    <property type="match status" value="1"/>
</dbReference>